<keyword evidence="3" id="KW-1185">Reference proteome</keyword>
<dbReference type="Proteomes" id="UP000198535">
    <property type="component" value="Unassembled WGS sequence"/>
</dbReference>
<proteinExistence type="predicted"/>
<keyword evidence="1" id="KW-0472">Membrane</keyword>
<feature type="transmembrane region" description="Helical" evidence="1">
    <location>
        <begin position="49"/>
        <end position="76"/>
    </location>
</feature>
<dbReference type="STRING" id="487685.SAMN04488696_1448"/>
<keyword evidence="1" id="KW-0812">Transmembrane</keyword>
<dbReference type="EMBL" id="FOUJ01000002">
    <property type="protein sequence ID" value="SFM48949.1"/>
    <property type="molecule type" value="Genomic_DNA"/>
</dbReference>
<keyword evidence="1" id="KW-1133">Transmembrane helix</keyword>
<reference evidence="3" key="1">
    <citation type="submission" date="2016-10" db="EMBL/GenBank/DDBJ databases">
        <authorList>
            <person name="Varghese N."/>
            <person name="Submissions S."/>
        </authorList>
    </citation>
    <scope>NUCLEOTIDE SEQUENCE [LARGE SCALE GENOMIC DNA]</scope>
    <source>
        <strain evidence="3">Mob M</strain>
    </source>
</reference>
<evidence type="ECO:0008006" key="4">
    <source>
        <dbReference type="Google" id="ProtNLM"/>
    </source>
</evidence>
<accession>A0A1I4R9R0</accession>
<protein>
    <recommendedName>
        <fullName evidence="4">DUF5683 domain-containing protein</fullName>
    </recommendedName>
</protein>
<evidence type="ECO:0000313" key="3">
    <source>
        <dbReference type="Proteomes" id="UP000198535"/>
    </source>
</evidence>
<sequence length="94" mass="10890">MLTDENEIVVGESAEEEETVLEPWRSAFYSLVFPGLGQMHNGEQGRGSYYFVITFILIISSYLVVTMLILVVFWIYNVYQAYTYARRYEAAKKA</sequence>
<organism evidence="2 3">
    <name type="scientific">Methanolobus profundi</name>
    <dbReference type="NCBI Taxonomy" id="487685"/>
    <lineage>
        <taxon>Archaea</taxon>
        <taxon>Methanobacteriati</taxon>
        <taxon>Methanobacteriota</taxon>
        <taxon>Stenosarchaea group</taxon>
        <taxon>Methanomicrobia</taxon>
        <taxon>Methanosarcinales</taxon>
        <taxon>Methanosarcinaceae</taxon>
        <taxon>Methanolobus</taxon>
    </lineage>
</organism>
<gene>
    <name evidence="2" type="ORF">SAMN04488696_1448</name>
</gene>
<evidence type="ECO:0000256" key="1">
    <source>
        <dbReference type="SAM" id="Phobius"/>
    </source>
</evidence>
<dbReference type="AlphaFoldDB" id="A0A1I4R9R0"/>
<name>A0A1I4R9R0_9EURY</name>
<evidence type="ECO:0000313" key="2">
    <source>
        <dbReference type="EMBL" id="SFM48949.1"/>
    </source>
</evidence>